<dbReference type="AlphaFoldDB" id="A0A1Y3ATI1"/>
<feature type="domain" description="MCM AAA-lid" evidence="3">
    <location>
        <begin position="3"/>
        <end position="85"/>
    </location>
</feature>
<name>A0A1Y3ATI1_EURMA</name>
<evidence type="ECO:0000256" key="2">
    <source>
        <dbReference type="ARBA" id="ARBA00022705"/>
    </source>
</evidence>
<dbReference type="GO" id="GO:0042555">
    <property type="term" value="C:MCM complex"/>
    <property type="evidence" value="ECO:0007669"/>
    <property type="project" value="TreeGrafter"/>
</dbReference>
<keyword evidence="2" id="KW-0235">DNA replication</keyword>
<accession>A0A1Y3ATI1</accession>
<dbReference type="EMBL" id="MUJZ01059325">
    <property type="protein sequence ID" value="OTF71780.1"/>
    <property type="molecule type" value="Genomic_DNA"/>
</dbReference>
<dbReference type="GO" id="GO:0006271">
    <property type="term" value="P:DNA strand elongation involved in DNA replication"/>
    <property type="evidence" value="ECO:0007669"/>
    <property type="project" value="TreeGrafter"/>
</dbReference>
<reference evidence="4 5" key="1">
    <citation type="submission" date="2017-03" db="EMBL/GenBank/DDBJ databases">
        <title>Genome Survey of Euroglyphus maynei.</title>
        <authorList>
            <person name="Arlian L.G."/>
            <person name="Morgan M.S."/>
            <person name="Rider S.D."/>
        </authorList>
    </citation>
    <scope>NUCLEOTIDE SEQUENCE [LARGE SCALE GENOMIC DNA]</scope>
    <source>
        <strain evidence="4">Arlian Lab</strain>
        <tissue evidence="4">Whole body</tissue>
    </source>
</reference>
<dbReference type="Proteomes" id="UP000194236">
    <property type="component" value="Unassembled WGS sequence"/>
</dbReference>
<feature type="non-terminal residue" evidence="4">
    <location>
        <position position="92"/>
    </location>
</feature>
<dbReference type="GO" id="GO:0000727">
    <property type="term" value="P:double-strand break repair via break-induced replication"/>
    <property type="evidence" value="ECO:0007669"/>
    <property type="project" value="TreeGrafter"/>
</dbReference>
<dbReference type="SUPFAM" id="SSF52540">
    <property type="entry name" value="P-loop containing nucleoside triphosphate hydrolases"/>
    <property type="match status" value="1"/>
</dbReference>
<comment type="similarity">
    <text evidence="1">Belongs to the MCM family.</text>
</comment>
<sequence>MNLVKDYIGYARANFHPILSDEAQECLKNSYVEMRKVGSGKGQITAYPRQLESLIRLAEAHAKMRFKTTVDMEDVEEARRLQREAIKQSAID</sequence>
<dbReference type="InterPro" id="IPR041562">
    <property type="entry name" value="MCM_lid"/>
</dbReference>
<keyword evidence="5" id="KW-1185">Reference proteome</keyword>
<evidence type="ECO:0000313" key="4">
    <source>
        <dbReference type="EMBL" id="OTF71780.1"/>
    </source>
</evidence>
<dbReference type="PANTHER" id="PTHR11630">
    <property type="entry name" value="DNA REPLICATION LICENSING FACTOR MCM FAMILY MEMBER"/>
    <property type="match status" value="1"/>
</dbReference>
<organism evidence="4 5">
    <name type="scientific">Euroglyphus maynei</name>
    <name type="common">Mayne's house dust mite</name>
    <dbReference type="NCBI Taxonomy" id="6958"/>
    <lineage>
        <taxon>Eukaryota</taxon>
        <taxon>Metazoa</taxon>
        <taxon>Ecdysozoa</taxon>
        <taxon>Arthropoda</taxon>
        <taxon>Chelicerata</taxon>
        <taxon>Arachnida</taxon>
        <taxon>Acari</taxon>
        <taxon>Acariformes</taxon>
        <taxon>Sarcoptiformes</taxon>
        <taxon>Astigmata</taxon>
        <taxon>Psoroptidia</taxon>
        <taxon>Analgoidea</taxon>
        <taxon>Pyroglyphidae</taxon>
        <taxon>Pyroglyphinae</taxon>
        <taxon>Euroglyphus</taxon>
    </lineage>
</organism>
<dbReference type="OrthoDB" id="10251574at2759"/>
<dbReference type="Gene3D" id="3.40.50.300">
    <property type="entry name" value="P-loop containing nucleotide triphosphate hydrolases"/>
    <property type="match status" value="1"/>
</dbReference>
<dbReference type="PANTHER" id="PTHR11630:SF66">
    <property type="entry name" value="DNA REPLICATION LICENSING FACTOR MCM4"/>
    <property type="match status" value="1"/>
</dbReference>
<dbReference type="Pfam" id="PF17855">
    <property type="entry name" value="MCM_lid"/>
    <property type="match status" value="1"/>
</dbReference>
<dbReference type="GO" id="GO:0003697">
    <property type="term" value="F:single-stranded DNA binding"/>
    <property type="evidence" value="ECO:0007669"/>
    <property type="project" value="TreeGrafter"/>
</dbReference>
<comment type="caution">
    <text evidence="4">The sequence shown here is derived from an EMBL/GenBank/DDBJ whole genome shotgun (WGS) entry which is preliminary data.</text>
</comment>
<dbReference type="GO" id="GO:0017116">
    <property type="term" value="F:single-stranded DNA helicase activity"/>
    <property type="evidence" value="ECO:0007669"/>
    <property type="project" value="TreeGrafter"/>
</dbReference>
<dbReference type="InterPro" id="IPR027417">
    <property type="entry name" value="P-loop_NTPase"/>
</dbReference>
<evidence type="ECO:0000256" key="1">
    <source>
        <dbReference type="ARBA" id="ARBA00008010"/>
    </source>
</evidence>
<evidence type="ECO:0000259" key="3">
    <source>
        <dbReference type="Pfam" id="PF17855"/>
    </source>
</evidence>
<evidence type="ECO:0000313" key="5">
    <source>
        <dbReference type="Proteomes" id="UP000194236"/>
    </source>
</evidence>
<dbReference type="InterPro" id="IPR031327">
    <property type="entry name" value="MCM"/>
</dbReference>
<dbReference type="GO" id="GO:1902975">
    <property type="term" value="P:mitotic DNA replication initiation"/>
    <property type="evidence" value="ECO:0007669"/>
    <property type="project" value="TreeGrafter"/>
</dbReference>
<gene>
    <name evidence="4" type="ORF">BLA29_014170</name>
</gene>
<protein>
    <recommendedName>
        <fullName evidence="3">MCM AAA-lid domain-containing protein</fullName>
    </recommendedName>
</protein>
<proteinExistence type="inferred from homology"/>
<dbReference type="GO" id="GO:0005524">
    <property type="term" value="F:ATP binding"/>
    <property type="evidence" value="ECO:0007669"/>
    <property type="project" value="InterPro"/>
</dbReference>
<dbReference type="GO" id="GO:0005634">
    <property type="term" value="C:nucleus"/>
    <property type="evidence" value="ECO:0007669"/>
    <property type="project" value="TreeGrafter"/>
</dbReference>